<dbReference type="KEGG" id="caqa:MICH65_0829"/>
<protein>
    <recommendedName>
        <fullName evidence="5">DUF916 domain-containing protein</fullName>
    </recommendedName>
</protein>
<keyword evidence="2" id="KW-0732">Signal</keyword>
<evidence type="ECO:0000313" key="3">
    <source>
        <dbReference type="EMBL" id="QHO63810.1"/>
    </source>
</evidence>
<feature type="signal peptide" evidence="2">
    <location>
        <begin position="1"/>
        <end position="26"/>
    </location>
</feature>
<feature type="chain" id="PRO_5032610917" description="DUF916 domain-containing protein" evidence="2">
    <location>
        <begin position="27"/>
        <end position="321"/>
    </location>
</feature>
<name>A0A857NBT5_9BACT</name>
<proteinExistence type="predicted"/>
<evidence type="ECO:0000256" key="2">
    <source>
        <dbReference type="SAM" id="SignalP"/>
    </source>
</evidence>
<evidence type="ECO:0000313" key="4">
    <source>
        <dbReference type="Proteomes" id="UP000463983"/>
    </source>
</evidence>
<keyword evidence="4" id="KW-1185">Reference proteome</keyword>
<organism evidence="3 4">
    <name type="scientific">Candidatus Chazhemtobacterium aquaticus</name>
    <dbReference type="NCBI Taxonomy" id="2715735"/>
    <lineage>
        <taxon>Bacteria</taxon>
        <taxon>Candidatus Chazhemtobacteraceae</taxon>
        <taxon>Candidatus Chazhemtobacterium</taxon>
    </lineage>
</organism>
<reference evidence="4" key="1">
    <citation type="journal article" date="2020" name="Microorganisms">
        <title>Complete Genome of a Member of a New Bacterial Lineage in the Microgenomates Group Reveals an Unusual Nucleotide Composition Disparity Between Two Strands of DNA and Limited Metabolic Potential.</title>
        <authorList>
            <person name="Kadnikov V.V."/>
            <person name="Mardanov A.V."/>
            <person name="Beletsky A.V."/>
            <person name="Karnachuk O.V."/>
            <person name="Ravin N.V."/>
        </authorList>
    </citation>
    <scope>NUCLEOTIDE SEQUENCE [LARGE SCALE GENOMIC DNA]</scope>
</reference>
<keyword evidence="1" id="KW-0472">Membrane</keyword>
<feature type="transmembrane region" description="Helical" evidence="1">
    <location>
        <begin position="288"/>
        <end position="310"/>
    </location>
</feature>
<keyword evidence="1" id="KW-1133">Transmembrane helix</keyword>
<keyword evidence="1" id="KW-0812">Transmembrane</keyword>
<dbReference type="RefSeq" id="WP_161932165.1">
    <property type="nucleotide sequence ID" value="NZ_CP047901.1"/>
</dbReference>
<sequence>MSSLKHLTILLLLLLISLFSPSPIHAQQTYGLSIDPPLVRIMIKPGKTITQAINVTNHSLSPITLTPRLVPFTAKDNQGLPDLHPELAPPWLDLFMLANSEISLNQPFIIPANKSQQLVLSLKVPENFPPQDIYANLLVSSDPLTTNPSGHQLSASIGTNLLITITQTELLPTYLKISTFELEKPPIFKLGSIHFYDNLNPLNLKVIVTNTSPFLTTTDGQLLLTQQATIHSAQPLYPTYILSNSQRELTASPSGSLSLNPKLNYLGRYNAHLVLHTPTDSYTADLELFFFPFKITLSLLIFSLILLTVFKQSRVPKTNSD</sequence>
<evidence type="ECO:0008006" key="5">
    <source>
        <dbReference type="Google" id="ProtNLM"/>
    </source>
</evidence>
<gene>
    <name evidence="3" type="ORF">MICH65_0829</name>
</gene>
<evidence type="ECO:0000256" key="1">
    <source>
        <dbReference type="SAM" id="Phobius"/>
    </source>
</evidence>
<dbReference type="Proteomes" id="UP000463983">
    <property type="component" value="Chromosome"/>
</dbReference>
<accession>A0A857NBT5</accession>
<dbReference type="AlphaFoldDB" id="A0A857NBT5"/>
<dbReference type="EMBL" id="CP047901">
    <property type="protein sequence ID" value="QHO63810.1"/>
    <property type="molecule type" value="Genomic_DNA"/>
</dbReference>